<keyword evidence="8" id="KW-0902">Two-component regulatory system</keyword>
<evidence type="ECO:0000313" key="11">
    <source>
        <dbReference type="EMBL" id="ETX27853.1"/>
    </source>
</evidence>
<evidence type="ECO:0000313" key="12">
    <source>
        <dbReference type="Proteomes" id="UP000023430"/>
    </source>
</evidence>
<dbReference type="InterPro" id="IPR003661">
    <property type="entry name" value="HisK_dim/P_dom"/>
</dbReference>
<keyword evidence="9" id="KW-1133">Transmembrane helix</keyword>
<comment type="caution">
    <text evidence="11">The sequence shown here is derived from an EMBL/GenBank/DDBJ whole genome shotgun (WGS) entry which is preliminary data.</text>
</comment>
<dbReference type="EC" id="2.7.13.3" evidence="2"/>
<dbReference type="STRING" id="1449351.RISW2_11000"/>
<dbReference type="Proteomes" id="UP000023430">
    <property type="component" value="Unassembled WGS sequence"/>
</dbReference>
<name>X7F533_9RHOB</name>
<evidence type="ECO:0000256" key="7">
    <source>
        <dbReference type="ARBA" id="ARBA00022840"/>
    </source>
</evidence>
<evidence type="ECO:0000256" key="5">
    <source>
        <dbReference type="ARBA" id="ARBA00022741"/>
    </source>
</evidence>
<keyword evidence="9" id="KW-0472">Membrane</keyword>
<dbReference type="RefSeq" id="WP_051492101.1">
    <property type="nucleotide sequence ID" value="NZ_JAME01000026.1"/>
</dbReference>
<evidence type="ECO:0000256" key="1">
    <source>
        <dbReference type="ARBA" id="ARBA00000085"/>
    </source>
</evidence>
<dbReference type="Gene3D" id="1.10.287.130">
    <property type="match status" value="1"/>
</dbReference>
<dbReference type="SMART" id="SM00387">
    <property type="entry name" value="HATPase_c"/>
    <property type="match status" value="1"/>
</dbReference>
<dbReference type="InterPro" id="IPR036890">
    <property type="entry name" value="HATPase_C_sf"/>
</dbReference>
<keyword evidence="5" id="KW-0547">Nucleotide-binding</keyword>
<dbReference type="InterPro" id="IPR003594">
    <property type="entry name" value="HATPase_dom"/>
</dbReference>
<dbReference type="PRINTS" id="PR00344">
    <property type="entry name" value="BCTRLSENSOR"/>
</dbReference>
<dbReference type="CDD" id="cd00082">
    <property type="entry name" value="HisKA"/>
    <property type="match status" value="1"/>
</dbReference>
<evidence type="ECO:0000256" key="8">
    <source>
        <dbReference type="ARBA" id="ARBA00023012"/>
    </source>
</evidence>
<keyword evidence="12" id="KW-1185">Reference proteome</keyword>
<keyword evidence="7" id="KW-0067">ATP-binding</keyword>
<evidence type="ECO:0000256" key="6">
    <source>
        <dbReference type="ARBA" id="ARBA00022777"/>
    </source>
</evidence>
<keyword evidence="6" id="KW-0418">Kinase</keyword>
<evidence type="ECO:0000256" key="3">
    <source>
        <dbReference type="ARBA" id="ARBA00022553"/>
    </source>
</evidence>
<evidence type="ECO:0000256" key="9">
    <source>
        <dbReference type="SAM" id="Phobius"/>
    </source>
</evidence>
<dbReference type="PANTHER" id="PTHR43065">
    <property type="entry name" value="SENSOR HISTIDINE KINASE"/>
    <property type="match status" value="1"/>
</dbReference>
<dbReference type="Pfam" id="PF02518">
    <property type="entry name" value="HATPase_c"/>
    <property type="match status" value="1"/>
</dbReference>
<dbReference type="OrthoDB" id="9796100at2"/>
<dbReference type="Pfam" id="PF00512">
    <property type="entry name" value="HisKA"/>
    <property type="match status" value="1"/>
</dbReference>
<sequence>MKVDPGHEIERLYGLEYSEKHELTVRFTGILLGNLLLVAYFEEPGLWAWSVAYLTVHFSYFMFLRRARRAARTAHLHVGTVLFLCIMVAYLWVPVFLVAQATIATVAMGLSLVGALLVYLVRRADTMPLMVLGQVTVVGIMGAVAMYEVLRAVDRPLEKLGIVVAGTAFMGYFALALYVSRQRRFEAHEAAVRGLQAQKLSAVGQLAGGVAHDFNNNLTAIMGNIELALVVSDAAERDNCLHEALLASRQAAHTVRQLLLYARKEHPDLQVVAVTDLVGQLGALTRRLIPASVDTTFCPGAPGVRVRCDKSQVLTALINLVTNSIDAMESGGRIAVGTEVIEVTKPAGLCDGGQIGTGPFVAISVSDTGPGIPRDILDRIFEPFFTTKPVGKGTGLGLSMVSGVARSLGGGVDVTTSPEGTSVAIFLPVHVPPPGPAAPETPSGDRP</sequence>
<feature type="transmembrane region" description="Helical" evidence="9">
    <location>
        <begin position="47"/>
        <end position="64"/>
    </location>
</feature>
<accession>X7F533</accession>
<evidence type="ECO:0000259" key="10">
    <source>
        <dbReference type="PROSITE" id="PS50109"/>
    </source>
</evidence>
<keyword evidence="9" id="KW-0812">Transmembrane</keyword>
<dbReference type="InterPro" id="IPR036097">
    <property type="entry name" value="HisK_dim/P_sf"/>
</dbReference>
<feature type="domain" description="Histidine kinase" evidence="10">
    <location>
        <begin position="209"/>
        <end position="431"/>
    </location>
</feature>
<evidence type="ECO:0000256" key="2">
    <source>
        <dbReference type="ARBA" id="ARBA00012438"/>
    </source>
</evidence>
<dbReference type="Gene3D" id="3.30.565.10">
    <property type="entry name" value="Histidine kinase-like ATPase, C-terminal domain"/>
    <property type="match status" value="1"/>
</dbReference>
<dbReference type="InterPro" id="IPR005467">
    <property type="entry name" value="His_kinase_dom"/>
</dbReference>
<dbReference type="PROSITE" id="PS50109">
    <property type="entry name" value="HIS_KIN"/>
    <property type="match status" value="1"/>
</dbReference>
<protein>
    <recommendedName>
        <fullName evidence="2">histidine kinase</fullName>
        <ecNumber evidence="2">2.7.13.3</ecNumber>
    </recommendedName>
</protein>
<dbReference type="AlphaFoldDB" id="X7F533"/>
<feature type="transmembrane region" description="Helical" evidence="9">
    <location>
        <begin position="159"/>
        <end position="179"/>
    </location>
</feature>
<gene>
    <name evidence="11" type="ORF">RISW2_11000</name>
</gene>
<dbReference type="eggNOG" id="COG4191">
    <property type="taxonomic scope" value="Bacteria"/>
</dbReference>
<dbReference type="SUPFAM" id="SSF55874">
    <property type="entry name" value="ATPase domain of HSP90 chaperone/DNA topoisomerase II/histidine kinase"/>
    <property type="match status" value="1"/>
</dbReference>
<keyword evidence="3" id="KW-0597">Phosphoprotein</keyword>
<dbReference type="GO" id="GO:0005524">
    <property type="term" value="F:ATP binding"/>
    <property type="evidence" value="ECO:0007669"/>
    <property type="project" value="UniProtKB-KW"/>
</dbReference>
<feature type="transmembrane region" description="Helical" evidence="9">
    <location>
        <begin position="128"/>
        <end position="147"/>
    </location>
</feature>
<dbReference type="PANTHER" id="PTHR43065:SF46">
    <property type="entry name" value="C4-DICARBOXYLATE TRANSPORT SENSOR PROTEIN DCTB"/>
    <property type="match status" value="1"/>
</dbReference>
<dbReference type="InterPro" id="IPR004358">
    <property type="entry name" value="Sig_transdc_His_kin-like_C"/>
</dbReference>
<dbReference type="SUPFAM" id="SSF47384">
    <property type="entry name" value="Homodimeric domain of signal transducing histidine kinase"/>
    <property type="match status" value="1"/>
</dbReference>
<keyword evidence="4" id="KW-0808">Transferase</keyword>
<dbReference type="SMART" id="SM00388">
    <property type="entry name" value="HisKA"/>
    <property type="match status" value="1"/>
</dbReference>
<proteinExistence type="predicted"/>
<feature type="transmembrane region" description="Helical" evidence="9">
    <location>
        <begin position="76"/>
        <end position="93"/>
    </location>
</feature>
<organism evidence="11 12">
    <name type="scientific">Roseivivax isoporae LMG 25204</name>
    <dbReference type="NCBI Taxonomy" id="1449351"/>
    <lineage>
        <taxon>Bacteria</taxon>
        <taxon>Pseudomonadati</taxon>
        <taxon>Pseudomonadota</taxon>
        <taxon>Alphaproteobacteria</taxon>
        <taxon>Rhodobacterales</taxon>
        <taxon>Roseobacteraceae</taxon>
        <taxon>Roseivivax</taxon>
    </lineage>
</organism>
<dbReference type="GO" id="GO:0000155">
    <property type="term" value="F:phosphorelay sensor kinase activity"/>
    <property type="evidence" value="ECO:0007669"/>
    <property type="project" value="InterPro"/>
</dbReference>
<dbReference type="EMBL" id="JAME01000026">
    <property type="protein sequence ID" value="ETX27853.1"/>
    <property type="molecule type" value="Genomic_DNA"/>
</dbReference>
<feature type="transmembrane region" description="Helical" evidence="9">
    <location>
        <begin position="99"/>
        <end position="121"/>
    </location>
</feature>
<reference evidence="11 12" key="1">
    <citation type="submission" date="2014-01" db="EMBL/GenBank/DDBJ databases">
        <title>Roseivivax isoporae LMG 25204 Genome Sequencing.</title>
        <authorList>
            <person name="Lai Q."/>
            <person name="Li G."/>
            <person name="Shao Z."/>
        </authorList>
    </citation>
    <scope>NUCLEOTIDE SEQUENCE [LARGE SCALE GENOMIC DNA]</scope>
    <source>
        <strain evidence="11 12">LMG 25204</strain>
    </source>
</reference>
<evidence type="ECO:0000256" key="4">
    <source>
        <dbReference type="ARBA" id="ARBA00022679"/>
    </source>
</evidence>
<comment type="catalytic activity">
    <reaction evidence="1">
        <text>ATP + protein L-histidine = ADP + protein N-phospho-L-histidine.</text>
        <dbReference type="EC" id="2.7.13.3"/>
    </reaction>
</comment>